<feature type="transmembrane region" description="Helical" evidence="7">
    <location>
        <begin position="383"/>
        <end position="402"/>
    </location>
</feature>
<evidence type="ECO:0000256" key="4">
    <source>
        <dbReference type="ARBA" id="ARBA00022692"/>
    </source>
</evidence>
<evidence type="ECO:0000256" key="5">
    <source>
        <dbReference type="ARBA" id="ARBA00022989"/>
    </source>
</evidence>
<protein>
    <submittedName>
        <fullName evidence="8">Lipopolysaccharide biosynthesis protein</fullName>
    </submittedName>
</protein>
<name>A0ABT2A9W7_9BURK</name>
<keyword evidence="6 7" id="KW-0472">Membrane</keyword>
<dbReference type="EMBL" id="JANUGX010000022">
    <property type="protein sequence ID" value="MCS0590993.1"/>
    <property type="molecule type" value="Genomic_DNA"/>
</dbReference>
<evidence type="ECO:0000313" key="9">
    <source>
        <dbReference type="Proteomes" id="UP001205560"/>
    </source>
</evidence>
<dbReference type="Pfam" id="PF13440">
    <property type="entry name" value="Polysacc_synt_3"/>
    <property type="match status" value="1"/>
</dbReference>
<sequence>MSADLRAKTVKAMGHLGLGGALGKVVSLASTLIMARVLSPADYGLMAMAMTLVGFVGFFNEVGIGAAIVQKKELGEAEVNGCFAFSILASVVLFIITVLISGPASTFFGAPELQPMIAVLASAFIFGAIGTVPLAFLRKEMNFKAVAGINVLAVFVQAGISLFLALRGMGAWALVWSFVASSVVQSAGAFWLSSWRPRGAFGMRAAYGIVMYGLHVTTTRIFWYMYSNADKVIIGRVLGERALGIYDMAFSLATLPTSQITTLTTNVASPLFAKLQSDLPQLRAFILHITRGVAYVTYPALIGMLVCSHELIAVLLGEKWNGMLVPFGALCVMGLIKSVDPLLSQVLIATGNARKLSGYTLMCGIAMTAAVVGGATLDGLRGVSLVWMVVYPLLSVRLLYLISQVSGMKMSEYYRTLLPVLTAAAAMAVVVLGLRAAMLAIGMPSLPMLIAEVVSGALAYMLWIVQFDKRGLAEIRQVMIDLGISESKLACWPFNRAITL</sequence>
<evidence type="ECO:0000313" key="8">
    <source>
        <dbReference type="EMBL" id="MCS0590993.1"/>
    </source>
</evidence>
<dbReference type="CDD" id="cd13127">
    <property type="entry name" value="MATE_tuaB_like"/>
    <property type="match status" value="1"/>
</dbReference>
<dbReference type="Proteomes" id="UP001205560">
    <property type="component" value="Unassembled WGS sequence"/>
</dbReference>
<feature type="transmembrane region" description="Helical" evidence="7">
    <location>
        <begin position="12"/>
        <end position="33"/>
    </location>
</feature>
<feature type="transmembrane region" description="Helical" evidence="7">
    <location>
        <begin position="45"/>
        <end position="69"/>
    </location>
</feature>
<evidence type="ECO:0000256" key="7">
    <source>
        <dbReference type="SAM" id="Phobius"/>
    </source>
</evidence>
<feature type="transmembrane region" description="Helical" evidence="7">
    <location>
        <begin position="81"/>
        <end position="104"/>
    </location>
</feature>
<organism evidence="8 9">
    <name type="scientific">Massilia norwichensis</name>
    <dbReference type="NCBI Taxonomy" id="1442366"/>
    <lineage>
        <taxon>Bacteria</taxon>
        <taxon>Pseudomonadati</taxon>
        <taxon>Pseudomonadota</taxon>
        <taxon>Betaproteobacteria</taxon>
        <taxon>Burkholderiales</taxon>
        <taxon>Oxalobacteraceae</taxon>
        <taxon>Telluria group</taxon>
        <taxon>Massilia</taxon>
    </lineage>
</organism>
<comment type="caution">
    <text evidence="8">The sequence shown here is derived from an EMBL/GenBank/DDBJ whole genome shotgun (WGS) entry which is preliminary data.</text>
</comment>
<reference evidence="8 9" key="1">
    <citation type="submission" date="2022-08" db="EMBL/GenBank/DDBJ databases">
        <title>Reclassification of Massilia species as members of the genera Telluria, Duganella, Pseudoduganella, Mokoshia gen. nov. and Zemynaea gen. nov. using orthogonal and non-orthogonal genome-based approaches.</title>
        <authorList>
            <person name="Bowman J.P."/>
        </authorList>
    </citation>
    <scope>NUCLEOTIDE SEQUENCE [LARGE SCALE GENOMIC DNA]</scope>
    <source>
        <strain evidence="8 9">LMG 28164</strain>
    </source>
</reference>
<keyword evidence="9" id="KW-1185">Reference proteome</keyword>
<feature type="transmembrane region" description="Helical" evidence="7">
    <location>
        <begin position="356"/>
        <end position="377"/>
    </location>
</feature>
<proteinExistence type="inferred from homology"/>
<feature type="transmembrane region" description="Helical" evidence="7">
    <location>
        <begin position="446"/>
        <end position="465"/>
    </location>
</feature>
<evidence type="ECO:0000256" key="1">
    <source>
        <dbReference type="ARBA" id="ARBA00004651"/>
    </source>
</evidence>
<feature type="transmembrane region" description="Helical" evidence="7">
    <location>
        <begin position="116"/>
        <end position="137"/>
    </location>
</feature>
<feature type="transmembrane region" description="Helical" evidence="7">
    <location>
        <begin position="172"/>
        <end position="193"/>
    </location>
</feature>
<accession>A0ABT2A9W7</accession>
<feature type="transmembrane region" description="Helical" evidence="7">
    <location>
        <begin position="149"/>
        <end position="166"/>
    </location>
</feature>
<dbReference type="PANTHER" id="PTHR30250">
    <property type="entry name" value="PST FAMILY PREDICTED COLANIC ACID TRANSPORTER"/>
    <property type="match status" value="1"/>
</dbReference>
<keyword evidence="4 7" id="KW-0812">Transmembrane</keyword>
<dbReference type="RefSeq" id="WP_258846767.1">
    <property type="nucleotide sequence ID" value="NZ_JANUGX010000022.1"/>
</dbReference>
<feature type="transmembrane region" description="Helical" evidence="7">
    <location>
        <begin position="414"/>
        <end position="434"/>
    </location>
</feature>
<feature type="transmembrane region" description="Helical" evidence="7">
    <location>
        <begin position="205"/>
        <end position="225"/>
    </location>
</feature>
<evidence type="ECO:0000256" key="6">
    <source>
        <dbReference type="ARBA" id="ARBA00023136"/>
    </source>
</evidence>
<comment type="similarity">
    <text evidence="2">Belongs to the polysaccharide synthase family.</text>
</comment>
<gene>
    <name evidence="8" type="ORF">NX782_17525</name>
</gene>
<dbReference type="PANTHER" id="PTHR30250:SF10">
    <property type="entry name" value="LIPOPOLYSACCHARIDE BIOSYNTHESIS PROTEIN WZXC"/>
    <property type="match status" value="1"/>
</dbReference>
<keyword evidence="5 7" id="KW-1133">Transmembrane helix</keyword>
<keyword evidence="3" id="KW-1003">Cell membrane</keyword>
<dbReference type="InterPro" id="IPR050833">
    <property type="entry name" value="Poly_Biosynth_Transport"/>
</dbReference>
<feature type="transmembrane region" description="Helical" evidence="7">
    <location>
        <begin position="293"/>
        <end position="317"/>
    </location>
</feature>
<comment type="subcellular location">
    <subcellularLocation>
        <location evidence="1">Cell membrane</location>
        <topology evidence="1">Multi-pass membrane protein</topology>
    </subcellularLocation>
</comment>
<evidence type="ECO:0000256" key="3">
    <source>
        <dbReference type="ARBA" id="ARBA00022475"/>
    </source>
</evidence>
<evidence type="ECO:0000256" key="2">
    <source>
        <dbReference type="ARBA" id="ARBA00007430"/>
    </source>
</evidence>